<dbReference type="InterPro" id="IPR003149">
    <property type="entry name" value="Fe_hydrogenase_ssu"/>
</dbReference>
<keyword evidence="5" id="KW-0411">Iron-sulfur</keyword>
<proteinExistence type="inferred from homology"/>
<dbReference type="AlphaFoldDB" id="A0A8D7A1U4"/>
<dbReference type="InterPro" id="IPR004108">
    <property type="entry name" value="Fe_hydrogenase_lsu_C"/>
</dbReference>
<keyword evidence="2" id="KW-0004">4Fe-4S</keyword>
<comment type="similarity">
    <text evidence="1">Belongs to the NARF family.</text>
</comment>
<evidence type="ECO:0000256" key="2">
    <source>
        <dbReference type="ARBA" id="ARBA00022485"/>
    </source>
</evidence>
<feature type="domain" description="Iron hydrogenase small subunit" evidence="6">
    <location>
        <begin position="467"/>
        <end position="524"/>
    </location>
</feature>
<evidence type="ECO:0000256" key="4">
    <source>
        <dbReference type="ARBA" id="ARBA00023004"/>
    </source>
</evidence>
<dbReference type="Pfam" id="PF02906">
    <property type="entry name" value="Fe_hyd_lg_C"/>
    <property type="match status" value="1"/>
</dbReference>
<accession>A0A8D7A1U4</accession>
<dbReference type="Pfam" id="PF02256">
    <property type="entry name" value="Fe_hyd_SSU"/>
    <property type="match status" value="1"/>
</dbReference>
<dbReference type="SMART" id="SM00902">
    <property type="entry name" value="Fe_hyd_SSU"/>
    <property type="match status" value="1"/>
</dbReference>
<reference evidence="7" key="1">
    <citation type="submission" date="2021-03" db="EMBL/GenBank/DDBJ databases">
        <authorList>
            <consortium name="Genoscope - CEA"/>
            <person name="William W."/>
        </authorList>
    </citation>
    <scope>NUCLEOTIDE SEQUENCE</scope>
    <source>
        <strain evidence="7">Doubled-haploid Pahang</strain>
    </source>
</reference>
<evidence type="ECO:0000256" key="1">
    <source>
        <dbReference type="ARBA" id="ARBA00006596"/>
    </source>
</evidence>
<protein>
    <submittedName>
        <fullName evidence="7">(wild Malaysian banana) hypothetical protein</fullName>
    </submittedName>
</protein>
<dbReference type="PANTHER" id="PTHR11615">
    <property type="entry name" value="NITRATE, FORMATE, IRON DEHYDROGENASE"/>
    <property type="match status" value="1"/>
</dbReference>
<evidence type="ECO:0000256" key="5">
    <source>
        <dbReference type="ARBA" id="ARBA00023014"/>
    </source>
</evidence>
<dbReference type="GO" id="GO:0046872">
    <property type="term" value="F:metal ion binding"/>
    <property type="evidence" value="ECO:0007669"/>
    <property type="project" value="UniProtKB-KW"/>
</dbReference>
<evidence type="ECO:0000256" key="3">
    <source>
        <dbReference type="ARBA" id="ARBA00022723"/>
    </source>
</evidence>
<dbReference type="InterPro" id="IPR009016">
    <property type="entry name" value="Fe_hydrogenase"/>
</dbReference>
<dbReference type="Gene3D" id="3.40.950.10">
    <property type="entry name" value="Fe-only Hydrogenase (Larger Subunit), Chain L, domain 3"/>
    <property type="match status" value="1"/>
</dbReference>
<dbReference type="EMBL" id="HG996469">
    <property type="protein sequence ID" value="CAG1841115.1"/>
    <property type="molecule type" value="Genomic_DNA"/>
</dbReference>
<sequence length="534" mass="59676">CPLRPLIYPRRFPRERRVLRFLPLVVACFWGFRRRSIRGRIAWLVSVFLDSLIDRRIVAPEMSDKFSPALRLADLNDFIAPSQDCIVSLKTVKSKHGKAESQEKARYISQPSQTEAVKISLKDCLACSGCITSAETIMLEKQSLDEFLAHIKSGDTVIVSISPQSRASLAAYIDISPSQVLRKLTTFFKSLGVKAVYDTSCSRDLSLIESCNEFISRYQQQCGENLPILSSACPGWICYAEKTLGSYILPYISSVKSPQQTIGAIIKHHIVQKLGLNRPDNVYHVTVMPCYDKKLEAARDEFSFSVDEGENGHANSVMKIPEVDSVLTSGEVLDLIQSKSVDFKALKEAPLDSMLSNVDDGGHLYGVSGGSGGFAETVFRHAAKKLFGVEIQGPLEFRNIRNSDFREVALEVDGKTVLKFAQCYGFRNLQNIVRKIKIGRCDYHFVEVMACPSGCLNGGGQIKPKNGQSAKDLIQLLETLYMQDVKVADPFDNPIVKRLYDEWLGQPGSEKARKYLHTEYHPLVKSTASQLQNW</sequence>
<keyword evidence="3" id="KW-0479">Metal-binding</keyword>
<feature type="non-terminal residue" evidence="7">
    <location>
        <position position="1"/>
    </location>
</feature>
<dbReference type="SUPFAM" id="SSF53920">
    <property type="entry name" value="Fe-only hydrogenase"/>
    <property type="match status" value="1"/>
</dbReference>
<evidence type="ECO:0000259" key="6">
    <source>
        <dbReference type="SMART" id="SM00902"/>
    </source>
</evidence>
<keyword evidence="4" id="KW-0408">Iron</keyword>
<evidence type="ECO:0000313" key="7">
    <source>
        <dbReference type="EMBL" id="CAG1841115.1"/>
    </source>
</evidence>
<organism evidence="7">
    <name type="scientific">Musa acuminata subsp. malaccensis</name>
    <name type="common">Wild banana</name>
    <name type="synonym">Musa malaccensis</name>
    <dbReference type="NCBI Taxonomy" id="214687"/>
    <lineage>
        <taxon>Eukaryota</taxon>
        <taxon>Viridiplantae</taxon>
        <taxon>Streptophyta</taxon>
        <taxon>Embryophyta</taxon>
        <taxon>Tracheophyta</taxon>
        <taxon>Spermatophyta</taxon>
        <taxon>Magnoliopsida</taxon>
        <taxon>Liliopsida</taxon>
        <taxon>Zingiberales</taxon>
        <taxon>Musaceae</taxon>
        <taxon>Musa</taxon>
    </lineage>
</organism>
<dbReference type="Gene3D" id="3.40.50.1780">
    <property type="match status" value="1"/>
</dbReference>
<dbReference type="FunFam" id="3.30.70.20:FF:000042">
    <property type="entry name" value="Cytosolic Fe-S cluster assembly factor NAR1"/>
    <property type="match status" value="1"/>
</dbReference>
<dbReference type="InterPro" id="IPR050340">
    <property type="entry name" value="Cytosolic_Fe-S_CAF"/>
</dbReference>
<gene>
    <name evidence="7" type="ORF">GSMUA_109090.1</name>
</gene>
<dbReference type="GO" id="GO:0051539">
    <property type="term" value="F:4 iron, 4 sulfur cluster binding"/>
    <property type="evidence" value="ECO:0007669"/>
    <property type="project" value="UniProtKB-KW"/>
</dbReference>
<name>A0A8D7A1U4_MUSAM</name>